<dbReference type="EMBL" id="FMZL01000002">
    <property type="protein sequence ID" value="SDC05036.1"/>
    <property type="molecule type" value="Genomic_DNA"/>
</dbReference>
<organism evidence="3 4">
    <name type="scientific">Parafannyhessea umbonata</name>
    <dbReference type="NCBI Taxonomy" id="604330"/>
    <lineage>
        <taxon>Bacteria</taxon>
        <taxon>Bacillati</taxon>
        <taxon>Actinomycetota</taxon>
        <taxon>Coriobacteriia</taxon>
        <taxon>Coriobacteriales</taxon>
        <taxon>Atopobiaceae</taxon>
        <taxon>Parafannyhessea</taxon>
    </lineage>
</organism>
<dbReference type="GO" id="GO:0005996">
    <property type="term" value="P:monosaccharide metabolic process"/>
    <property type="evidence" value="ECO:0007669"/>
    <property type="project" value="InterPro"/>
</dbReference>
<accession>A0A1G6IH10</accession>
<dbReference type="AlphaFoldDB" id="A0A1G6IH10"/>
<dbReference type="GO" id="GO:0016861">
    <property type="term" value="F:intramolecular oxidoreductase activity, interconverting aldoses and ketoses"/>
    <property type="evidence" value="ECO:0007669"/>
    <property type="project" value="InterPro"/>
</dbReference>
<proteinExistence type="predicted"/>
<keyword evidence="2" id="KW-0119">Carbohydrate metabolism</keyword>
<dbReference type="RefSeq" id="WP_090844964.1">
    <property type="nucleotide sequence ID" value="NZ_FMZL01000002.1"/>
</dbReference>
<dbReference type="PANTHER" id="PTHR36120">
    <property type="entry name" value="FUCOSE ISOMERASE"/>
    <property type="match status" value="1"/>
</dbReference>
<evidence type="ECO:0000256" key="2">
    <source>
        <dbReference type="ARBA" id="ARBA00023277"/>
    </source>
</evidence>
<dbReference type="GO" id="GO:0005737">
    <property type="term" value="C:cytoplasm"/>
    <property type="evidence" value="ECO:0007669"/>
    <property type="project" value="InterPro"/>
</dbReference>
<dbReference type="CDD" id="cd00578">
    <property type="entry name" value="L-fuc_L-ara-isomerases"/>
    <property type="match status" value="1"/>
</dbReference>
<keyword evidence="4" id="KW-1185">Reference proteome</keyword>
<reference evidence="4" key="1">
    <citation type="submission" date="2016-10" db="EMBL/GenBank/DDBJ databases">
        <authorList>
            <person name="Varghese N."/>
            <person name="Submissions S."/>
        </authorList>
    </citation>
    <scope>NUCLEOTIDE SEQUENCE [LARGE SCALE GENOMIC DNA]</scope>
    <source>
        <strain evidence="4">DSM 22619</strain>
    </source>
</reference>
<gene>
    <name evidence="3" type="ORF">SAMN04487824_102146</name>
</gene>
<evidence type="ECO:0000313" key="4">
    <source>
        <dbReference type="Proteomes" id="UP000198528"/>
    </source>
</evidence>
<name>A0A1G6IH10_9ACTN</name>
<keyword evidence="1 3" id="KW-0413">Isomerase</keyword>
<protein>
    <submittedName>
        <fullName evidence="3">L-fucose isomerase</fullName>
    </submittedName>
</protein>
<dbReference type="PANTHER" id="PTHR36120:SF1">
    <property type="entry name" value="L-FUCOSE ISOMERASE C-TERMINAL DOMAIN-CONTAINING PROTEIN"/>
    <property type="match status" value="1"/>
</dbReference>
<dbReference type="STRING" id="604330.SAMN04489857_0319"/>
<dbReference type="Proteomes" id="UP000198528">
    <property type="component" value="Unassembled WGS sequence"/>
</dbReference>
<evidence type="ECO:0000256" key="1">
    <source>
        <dbReference type="ARBA" id="ARBA00023235"/>
    </source>
</evidence>
<evidence type="ECO:0000313" key="3">
    <source>
        <dbReference type="EMBL" id="SDC05036.1"/>
    </source>
</evidence>
<dbReference type="SUPFAM" id="SSF53743">
    <property type="entry name" value="FucI/AraA N-terminal and middle domains"/>
    <property type="match status" value="1"/>
</dbReference>
<dbReference type="InterPro" id="IPR009015">
    <property type="entry name" value="Fucose_isomerase_N/cen_sf"/>
</dbReference>
<sequence length="478" mass="53220">MGDGYKQIKIGMAPTRRSIFSAPDAIKYANLTRAKLDELGVNYVDITDINEEGLLYDDEDRKKIAAKFKAEKIDGLFLPHGNFGTEYECARLAKELDVPVLLWGPRDEAPLENGIRLRDTQCGLFATGKVLRRFDVPFTYMTNCRLDDPEFKRGLFDFLAVCNVVKKFRNMRILQIGPRPFDFWSTMCNEGELLEKFNIQLAPIPLPELTDAMKAAEKNEPDVVDSVVAYCHENMTCDISEELLRNVASLKVAMRNLATKYGASAIVIQCWNALQGQIGIMPCAANALLNEEGLPVVCETDVHGAISQVLAEAATLGDTRAMFADWTVRHPTNDNGELLQHCGPWPISVAREKPTICVPVAFDHNGAVSAEAKPGKLTIMRVDGDHGEYSMLLGHAKGCDGPFTKGTYLWIEVNNLKRLEAKVVEGPYIHHCVAIHADIVPILYEACKYIGIKPDLYDPIEDKVKAYLHGEDVTFDEV</sequence>